<evidence type="ECO:0000256" key="1">
    <source>
        <dbReference type="SAM" id="MobiDB-lite"/>
    </source>
</evidence>
<organism evidence="3 4">
    <name type="scientific">Trichoderma harzianum</name>
    <name type="common">Hypocrea lixii</name>
    <dbReference type="NCBI Taxonomy" id="5544"/>
    <lineage>
        <taxon>Eukaryota</taxon>
        <taxon>Fungi</taxon>
        <taxon>Dikarya</taxon>
        <taxon>Ascomycota</taxon>
        <taxon>Pezizomycotina</taxon>
        <taxon>Sordariomycetes</taxon>
        <taxon>Hypocreomycetidae</taxon>
        <taxon>Hypocreales</taxon>
        <taxon>Hypocreaceae</taxon>
        <taxon>Trichoderma</taxon>
    </lineage>
</organism>
<gene>
    <name evidence="3" type="ORF">THAR02_06641</name>
</gene>
<dbReference type="EMBL" id="JOKZ01000205">
    <property type="protein sequence ID" value="KKP01244.1"/>
    <property type="molecule type" value="Genomic_DNA"/>
</dbReference>
<feature type="compositionally biased region" description="Basic and acidic residues" evidence="1">
    <location>
        <begin position="425"/>
        <end position="434"/>
    </location>
</feature>
<keyword evidence="2" id="KW-0732">Signal</keyword>
<evidence type="ECO:0008006" key="5">
    <source>
        <dbReference type="Google" id="ProtNLM"/>
    </source>
</evidence>
<comment type="caution">
    <text evidence="3">The sequence shown here is derived from an EMBL/GenBank/DDBJ whole genome shotgun (WGS) entry which is preliminary data.</text>
</comment>
<evidence type="ECO:0000313" key="3">
    <source>
        <dbReference type="EMBL" id="KKP01244.1"/>
    </source>
</evidence>
<reference evidence="4" key="1">
    <citation type="journal article" date="2015" name="Genome Announc.">
        <title>Draft whole-genome sequence of the biocontrol agent Trichoderma harzianum T6776.</title>
        <authorList>
            <person name="Baroncelli R."/>
            <person name="Piaggeschi G."/>
            <person name="Fiorini L."/>
            <person name="Bertolini E."/>
            <person name="Zapparata A."/>
            <person name="Pe M.E."/>
            <person name="Sarrocco S."/>
            <person name="Vannacci G."/>
        </authorList>
    </citation>
    <scope>NUCLEOTIDE SEQUENCE [LARGE SCALE GENOMIC DNA]</scope>
    <source>
        <strain evidence="4">T6776</strain>
    </source>
</reference>
<accession>A0A0G0A7Z3</accession>
<dbReference type="AlphaFoldDB" id="A0A0G0A7Z3"/>
<feature type="region of interest" description="Disordered" evidence="1">
    <location>
        <begin position="387"/>
        <end position="459"/>
    </location>
</feature>
<feature type="signal peptide" evidence="2">
    <location>
        <begin position="1"/>
        <end position="27"/>
    </location>
</feature>
<feature type="compositionally biased region" description="Basic and acidic residues" evidence="1">
    <location>
        <begin position="576"/>
        <end position="595"/>
    </location>
</feature>
<evidence type="ECO:0000256" key="2">
    <source>
        <dbReference type="SAM" id="SignalP"/>
    </source>
</evidence>
<evidence type="ECO:0000313" key="4">
    <source>
        <dbReference type="Proteomes" id="UP000034112"/>
    </source>
</evidence>
<feature type="region of interest" description="Disordered" evidence="1">
    <location>
        <begin position="565"/>
        <end position="613"/>
    </location>
</feature>
<sequence>MADSGTIAAWAALAAALIALVVALAQAAQQYAATAQDMKRCERSVWGPMPGYAGRRVFLWHQLRFRIVFDAPNIFIPTEYWDKPGNARQFPTHRTTTLPAPFDPLSVNIDTESAIYNHSEACWVAFARQVSHVCPSAVRVGLMAGDADRLPADIPVVPMQVSLRDIVALGLMIGMKIQAVSVDYIEMSGPFGFIKSSSHPILGTLIHFSALSTTPHIKGLKTGDISKSWLRRLIGIASIAKQQFDEPRRRSHAATMMRWRTNSTRIPFRMEGLDSDKRRKWEEVGESQLKFVDLEGKEHTVPADECSTWQYLVQFLKSNGIATAPYIILGPENKVVSAESWKPLLKVVRKGHLRTIFKLVEADNPPSPLETPLPSQEPSIKRMTDERIFPDTDNVSKHATRTQKSPASLAEASLAESVESITRADSPEPDRDISLDPLTQGDTTQNTRDEHFSNRDSVNITNQTVPMQIKDLWNGKKPLALLTWIEDEVRGESSTDGSRVREFERPPPIRLPYRRPTVEDDKYGGSRNPSPRSSYRSRRENRYGDSRSSSPRFVHLIRREDWYGGSRTPSPRFSSRYHEETRYREETRFREENRNGDSTSPSSRSENRFDSERKWRDNQTRAYVSGSTPYYNPDPPQLTFYWASQIDIQLGCWATPWQGGMFRGCIEDLDMMIDIGLAGLLETARLAQPKVNRPAVDNSEIIFAEFPRAVILKDLWVYLREGEHTWPPYATNARGGVRGLATHLFVQHSAFRDDERLPQLTLLNSVHKARMSTAEPNPASQNLERDRILELAISKGKSNLIINTPAIIEEIWLEFCDEIMNNRAEPWNPSGGDMHVRKLANSISDFLCDSLGSPAEIYFVWVAFLRAVKVLDCVANGPSTYLAIDIFKNDILVYLV</sequence>
<protein>
    <recommendedName>
        <fullName evidence="5">Heterokaryon incompatibility domain-containing protein</fullName>
    </recommendedName>
</protein>
<feature type="compositionally biased region" description="Low complexity" evidence="1">
    <location>
        <begin position="407"/>
        <end position="420"/>
    </location>
</feature>
<dbReference type="Proteomes" id="UP000034112">
    <property type="component" value="Unassembled WGS sequence"/>
</dbReference>
<name>A0A0G0A7Z3_TRIHA</name>
<dbReference type="OMA" id="QYFITGQ"/>
<feature type="region of interest" description="Disordered" evidence="1">
    <location>
        <begin position="490"/>
        <end position="549"/>
    </location>
</feature>
<proteinExistence type="predicted"/>
<dbReference type="OrthoDB" id="5153589at2759"/>
<feature type="compositionally biased region" description="Basic and acidic residues" evidence="1">
    <location>
        <begin position="387"/>
        <end position="396"/>
    </location>
</feature>
<feature type="compositionally biased region" description="Basic and acidic residues" evidence="1">
    <location>
        <begin position="490"/>
        <end position="507"/>
    </location>
</feature>
<feature type="chain" id="PRO_5002530835" description="Heterokaryon incompatibility domain-containing protein" evidence="2">
    <location>
        <begin position="28"/>
        <end position="896"/>
    </location>
</feature>